<organism evidence="7 8">
    <name type="scientific">Opisthorchis viverrini</name>
    <name type="common">Southeast Asian liver fluke</name>
    <dbReference type="NCBI Taxonomy" id="6198"/>
    <lineage>
        <taxon>Eukaryota</taxon>
        <taxon>Metazoa</taxon>
        <taxon>Spiralia</taxon>
        <taxon>Lophotrochozoa</taxon>
        <taxon>Platyhelminthes</taxon>
        <taxon>Trematoda</taxon>
        <taxon>Digenea</taxon>
        <taxon>Opisthorchiida</taxon>
        <taxon>Opisthorchiata</taxon>
        <taxon>Opisthorchiidae</taxon>
        <taxon>Opisthorchis</taxon>
    </lineage>
</organism>
<accession>A0A1S8X8I5</accession>
<keyword evidence="2" id="KW-0812">Transmembrane</keyword>
<keyword evidence="5" id="KW-0472">Membrane</keyword>
<dbReference type="InterPro" id="IPR051292">
    <property type="entry name" value="Xyl/GlcA_transferase"/>
</dbReference>
<protein>
    <submittedName>
        <fullName evidence="7">Uncharacterized protein</fullName>
    </submittedName>
</protein>
<dbReference type="PANTHER" id="PTHR12270:SF25">
    <property type="entry name" value="GLYCOSYLTRANSFERASE-LIKE PROTEIN LARGE"/>
    <property type="match status" value="1"/>
</dbReference>
<evidence type="ECO:0000256" key="5">
    <source>
        <dbReference type="ARBA" id="ARBA00023136"/>
    </source>
</evidence>
<feature type="non-terminal residue" evidence="7">
    <location>
        <position position="350"/>
    </location>
</feature>
<gene>
    <name evidence="7" type="ORF">X801_01071</name>
</gene>
<sequence length="350" mass="40480">LFQSRGPIITLRKESRFNWKVGPLTSKVQSNDTIHITQFIRGTRAALRAITMLKSLLYFQNRFHSNTSNCTPFEPFGNSSCAEKIHPPQNIIHMHLVCDRNLWTMLESQLQNCSLPYLKCSFYDVESYVNFAQRIPNGHITGPTPVAKLWIPYILPPWVIKTIVPDSDMLWNENPLMLWKIFEQFNPTQMIELAWEQQSYDPLCSEDQIKPLPSSGVNGGLVLMHLERMRNIRWDVTIEQFIQLRLDQVGILGEGEQEVYSFLIRMKPDWYYRIPCEWNTQVYSAVAVHCCPIIWPDRRPDVSHRCFDVADNKSFVIGALVHYDTPLKPEEPGWENSVVAGTPRSGDVLT</sequence>
<dbReference type="GO" id="GO:0015020">
    <property type="term" value="F:glucuronosyltransferase activity"/>
    <property type="evidence" value="ECO:0007669"/>
    <property type="project" value="TreeGrafter"/>
</dbReference>
<dbReference type="Gene3D" id="3.90.550.10">
    <property type="entry name" value="Spore Coat Polysaccharide Biosynthesis Protein SpsA, Chain A"/>
    <property type="match status" value="1"/>
</dbReference>
<keyword evidence="4" id="KW-1133">Transmembrane helix</keyword>
<feature type="non-terminal residue" evidence="7">
    <location>
        <position position="1"/>
    </location>
</feature>
<dbReference type="AlphaFoldDB" id="A0A1S8X8I5"/>
<evidence type="ECO:0000313" key="8">
    <source>
        <dbReference type="Proteomes" id="UP000243686"/>
    </source>
</evidence>
<dbReference type="GO" id="GO:0016020">
    <property type="term" value="C:membrane"/>
    <property type="evidence" value="ECO:0007669"/>
    <property type="project" value="UniProtKB-SubCell"/>
</dbReference>
<evidence type="ECO:0000256" key="6">
    <source>
        <dbReference type="ARBA" id="ARBA00023180"/>
    </source>
</evidence>
<evidence type="ECO:0000256" key="4">
    <source>
        <dbReference type="ARBA" id="ARBA00022989"/>
    </source>
</evidence>
<keyword evidence="3" id="KW-0735">Signal-anchor</keyword>
<keyword evidence="6" id="KW-0325">Glycoprotein</keyword>
<name>A0A1S8X8I5_OPIVI</name>
<keyword evidence="8" id="KW-1185">Reference proteome</keyword>
<dbReference type="GO" id="GO:0035269">
    <property type="term" value="P:protein O-linked glycosylation via mannose"/>
    <property type="evidence" value="ECO:0007669"/>
    <property type="project" value="TreeGrafter"/>
</dbReference>
<dbReference type="Proteomes" id="UP000243686">
    <property type="component" value="Unassembled WGS sequence"/>
</dbReference>
<evidence type="ECO:0000313" key="7">
    <source>
        <dbReference type="EMBL" id="OON23019.1"/>
    </source>
</evidence>
<dbReference type="GO" id="GO:0042285">
    <property type="term" value="F:xylosyltransferase activity"/>
    <property type="evidence" value="ECO:0007669"/>
    <property type="project" value="TreeGrafter"/>
</dbReference>
<dbReference type="SUPFAM" id="SSF53448">
    <property type="entry name" value="Nucleotide-diphospho-sugar transferases"/>
    <property type="match status" value="1"/>
</dbReference>
<dbReference type="InterPro" id="IPR029044">
    <property type="entry name" value="Nucleotide-diphossugar_trans"/>
</dbReference>
<dbReference type="PANTHER" id="PTHR12270">
    <property type="entry name" value="GLYCOSYLTRANSFERASE-RELATED"/>
    <property type="match status" value="1"/>
</dbReference>
<evidence type="ECO:0000256" key="1">
    <source>
        <dbReference type="ARBA" id="ARBA00004606"/>
    </source>
</evidence>
<evidence type="ECO:0000256" key="2">
    <source>
        <dbReference type="ARBA" id="ARBA00022692"/>
    </source>
</evidence>
<dbReference type="EMBL" id="KV891626">
    <property type="protein sequence ID" value="OON23019.1"/>
    <property type="molecule type" value="Genomic_DNA"/>
</dbReference>
<evidence type="ECO:0000256" key="3">
    <source>
        <dbReference type="ARBA" id="ARBA00022968"/>
    </source>
</evidence>
<reference evidence="7 8" key="1">
    <citation type="submission" date="2015-03" db="EMBL/GenBank/DDBJ databases">
        <title>Draft genome of the nematode, Opisthorchis viverrini.</title>
        <authorList>
            <person name="Mitreva M."/>
        </authorList>
    </citation>
    <scope>NUCLEOTIDE SEQUENCE [LARGE SCALE GENOMIC DNA]</scope>
    <source>
        <strain evidence="7">Khon Kaen</strain>
    </source>
</reference>
<comment type="subcellular location">
    <subcellularLocation>
        <location evidence="1">Membrane</location>
        <topology evidence="1">Single-pass type II membrane protein</topology>
    </subcellularLocation>
</comment>
<proteinExistence type="predicted"/>